<dbReference type="EMBL" id="CABVII010000011">
    <property type="protein sequence ID" value="VVP01216.1"/>
    <property type="molecule type" value="Genomic_DNA"/>
</dbReference>
<evidence type="ECO:0000313" key="1">
    <source>
        <dbReference type="EMBL" id="VVP01216.1"/>
    </source>
</evidence>
<evidence type="ECO:0008006" key="3">
    <source>
        <dbReference type="Google" id="ProtNLM"/>
    </source>
</evidence>
<reference evidence="1 2" key="1">
    <citation type="submission" date="2019-09" db="EMBL/GenBank/DDBJ databases">
        <authorList>
            <person name="Chandra G."/>
            <person name="Truman W A."/>
        </authorList>
    </citation>
    <scope>NUCLEOTIDE SEQUENCE [LARGE SCALE GENOMIC DNA]</scope>
    <source>
        <strain evidence="1">PS862</strain>
    </source>
</reference>
<dbReference type="OrthoDB" id="5464992at2"/>
<gene>
    <name evidence="1" type="ORF">PS862_02857</name>
</gene>
<evidence type="ECO:0000313" key="2">
    <source>
        <dbReference type="Proteomes" id="UP000385207"/>
    </source>
</evidence>
<dbReference type="RefSeq" id="WP_150784173.1">
    <property type="nucleotide sequence ID" value="NZ_CABVII010000011.1"/>
</dbReference>
<sequence length="185" mass="20371">MSETTISSEPTAVSELTVLHEAIEVTLRERIPAFRHVEPYPELNKGMGEPALVFAMTGMAPAPNADSGTGKTALNCRFQAVILVDSTRNRAPLQAAILASRVATVLRGQYWDVDFVEEPTHITVQPDGSTPELVQFCVWVVEWMQVVHFGEFEWPWADEPPGTLMFGLIPDASSSAEEYVAPEDL</sequence>
<dbReference type="AlphaFoldDB" id="A0A5E7KJV8"/>
<protein>
    <recommendedName>
        <fullName evidence="3">Phage protein</fullName>
    </recommendedName>
</protein>
<proteinExistence type="predicted"/>
<name>A0A5E7KJV8_PSEFL</name>
<organism evidence="1 2">
    <name type="scientific">Pseudomonas fluorescens</name>
    <dbReference type="NCBI Taxonomy" id="294"/>
    <lineage>
        <taxon>Bacteria</taxon>
        <taxon>Pseudomonadati</taxon>
        <taxon>Pseudomonadota</taxon>
        <taxon>Gammaproteobacteria</taxon>
        <taxon>Pseudomonadales</taxon>
        <taxon>Pseudomonadaceae</taxon>
        <taxon>Pseudomonas</taxon>
    </lineage>
</organism>
<accession>A0A5E7KJV8</accession>
<dbReference type="Proteomes" id="UP000385207">
    <property type="component" value="Unassembled WGS sequence"/>
</dbReference>